<dbReference type="KEGG" id="vcop:MM50RIKEN_18850"/>
<gene>
    <name evidence="3" type="ORF">MM50RIKEN_18850</name>
</gene>
<reference evidence="3" key="1">
    <citation type="submission" date="2020-09" db="EMBL/GenBank/DDBJ databases">
        <title>New species isolated from human feces.</title>
        <authorList>
            <person name="Kitahara M."/>
            <person name="Shigeno Y."/>
            <person name="Shime M."/>
            <person name="Matsumoto Y."/>
            <person name="Nakamura S."/>
            <person name="Motooka D."/>
            <person name="Fukuoka S."/>
            <person name="Nishikawa H."/>
            <person name="Benno Y."/>
        </authorList>
    </citation>
    <scope>NUCLEOTIDE SEQUENCE</scope>
    <source>
        <strain evidence="3">MM50</strain>
    </source>
</reference>
<dbReference type="AlphaFoldDB" id="A0A810Q776"/>
<dbReference type="GO" id="GO:0003677">
    <property type="term" value="F:DNA binding"/>
    <property type="evidence" value="ECO:0007669"/>
    <property type="project" value="UniProtKB-KW"/>
</dbReference>
<dbReference type="PANTHER" id="PTHR46558">
    <property type="entry name" value="TRACRIPTIONAL REGULATORY PROTEIN-RELATED-RELATED"/>
    <property type="match status" value="1"/>
</dbReference>
<evidence type="ECO:0000313" key="3">
    <source>
        <dbReference type="EMBL" id="BCK82122.1"/>
    </source>
</evidence>
<dbReference type="InterPro" id="IPR010982">
    <property type="entry name" value="Lambda_DNA-bd_dom_sf"/>
</dbReference>
<dbReference type="PANTHER" id="PTHR46558:SF11">
    <property type="entry name" value="HTH-TYPE TRANSCRIPTIONAL REGULATOR XRE"/>
    <property type="match status" value="1"/>
</dbReference>
<evidence type="ECO:0000256" key="1">
    <source>
        <dbReference type="ARBA" id="ARBA00023125"/>
    </source>
</evidence>
<evidence type="ECO:0000313" key="4">
    <source>
        <dbReference type="Proteomes" id="UP000681035"/>
    </source>
</evidence>
<dbReference type="InterPro" id="IPR001387">
    <property type="entry name" value="Cro/C1-type_HTH"/>
</dbReference>
<name>A0A810Q776_9FIRM</name>
<feature type="domain" description="HTH cro/C1-type" evidence="2">
    <location>
        <begin position="8"/>
        <end position="63"/>
    </location>
</feature>
<accession>A0A810Q776</accession>
<dbReference type="SUPFAM" id="SSF47413">
    <property type="entry name" value="lambda repressor-like DNA-binding domains"/>
    <property type="match status" value="1"/>
</dbReference>
<dbReference type="Gene3D" id="1.10.260.40">
    <property type="entry name" value="lambda repressor-like DNA-binding domains"/>
    <property type="match status" value="1"/>
</dbReference>
<sequence length="219" mass="23607">MATDFSRTLSLLRQEKGVSQRKAAGELGISQALLSHYENGIREPGLAFVVKACTYYHVSADFLLGRTLNRDGSIIEAEDVYDSSGEKGSLRGSILATLQKKLVVNTTGVLFELLGKTGDREAITAAGDYLGDALYQLLRQLYRQGGGNEDLFAVAPSVFDGGLVAADMQLCALRYRQALAAQEGMPELTPESLTGQPGVGQSAAQVFHSVDERCKSYQH</sequence>
<dbReference type="Proteomes" id="UP000681035">
    <property type="component" value="Chromosome"/>
</dbReference>
<protein>
    <recommendedName>
        <fullName evidence="2">HTH cro/C1-type domain-containing protein</fullName>
    </recommendedName>
</protein>
<keyword evidence="1" id="KW-0238">DNA-binding</keyword>
<dbReference type="Pfam" id="PF13560">
    <property type="entry name" value="HTH_31"/>
    <property type="match status" value="1"/>
</dbReference>
<proteinExistence type="predicted"/>
<keyword evidence="4" id="KW-1185">Reference proteome</keyword>
<organism evidence="3 4">
    <name type="scientific">Vescimonas coprocola</name>
    <dbReference type="NCBI Taxonomy" id="2714355"/>
    <lineage>
        <taxon>Bacteria</taxon>
        <taxon>Bacillati</taxon>
        <taxon>Bacillota</taxon>
        <taxon>Clostridia</taxon>
        <taxon>Eubacteriales</taxon>
        <taxon>Oscillospiraceae</taxon>
        <taxon>Vescimonas</taxon>
    </lineage>
</organism>
<dbReference type="CDD" id="cd00093">
    <property type="entry name" value="HTH_XRE"/>
    <property type="match status" value="1"/>
</dbReference>
<evidence type="ECO:0000259" key="2">
    <source>
        <dbReference type="SMART" id="SM00530"/>
    </source>
</evidence>
<dbReference type="EMBL" id="AP023418">
    <property type="protein sequence ID" value="BCK82122.1"/>
    <property type="molecule type" value="Genomic_DNA"/>
</dbReference>
<dbReference type="SMART" id="SM00530">
    <property type="entry name" value="HTH_XRE"/>
    <property type="match status" value="1"/>
</dbReference>
<dbReference type="RefSeq" id="WP_213540713.1">
    <property type="nucleotide sequence ID" value="NZ_AP023418.1"/>
</dbReference>